<dbReference type="SUPFAM" id="SSF53955">
    <property type="entry name" value="Lysozyme-like"/>
    <property type="match status" value="1"/>
</dbReference>
<dbReference type="GO" id="GO:0008955">
    <property type="term" value="F:peptidoglycan glycosyltransferase activity"/>
    <property type="evidence" value="ECO:0007669"/>
    <property type="project" value="UniProtKB-EC"/>
</dbReference>
<keyword evidence="3" id="KW-1003">Cell membrane</keyword>
<dbReference type="EMBL" id="CP073708">
    <property type="protein sequence ID" value="QUO42587.1"/>
    <property type="molecule type" value="Genomic_DNA"/>
</dbReference>
<sequence length="1053" mass="115737">MSNNHTSSSETTKKKRRRSRRRMVTLIASGLLMLGLMGGVLAGGILAGYVAALVKEEPVRSKEELAEKIFTNYLTGFAYYNDGSLIGQLRASEGDRRLVKKTEVSPYLINAIIATEDKNFFHHKGVVLQSTLRGAYQDFTNQPVVTGGSTLTQQLVKNTILSQEVSHSRKVREIFSAIRIERMFSKDQILEAYLNEIYLGKNINGSVVYGVQAAAKGIFGKDVKDLDLAESSYLAGMIQNPGMYTPFTAEGYQRGKERQKMVLDRMIENGYITQTQYDEAHAADLQVRLAKPTQQAYRDVPFLMMEIEERAARALVDSELKAKGRDKETIGRNEYRQLIEEKRREILTRGYKVHTTIHKGIDKYMQEIAADPDNFGKNATYTIRRSNGKTEKIENALQEVGAMLIHNKTGAILGMIGGRDFKVEQTNHATAPRQPGSAMKPLLAYAPAFELGILQPGSPIDDSPLVLADGQKGSHMPMNWNNKFQGIVSVREALRQSWNIPAIKAYLQVGIPTALEYVKKMGVTTIVENDHYAATGVIGGLTYGLTVEEITNAYATFANHGSFVDAYLIDRIEDSQGRIVYRHEGQPVQVYSEETAYLITDTLRDVVNAGTGAHIRKHVPRKIDIAGKTGTTNNDNDLWFVGYTPEVSLGVWIGYDEPYRLPRRDQYVPMTVWSKIIKEIGEKYPEVSPPDATFKKPAGVISLTVDSKSGLLPSELSKEAGHLITDLFNRRFAPTKVDDAHKRARIVIYNNERYLAKEGTPDDFVTEGIFYRSPDPAPDGKRILEITEENRKSAAKPADWEHRLPEKEDPRTAVEGAPATPRNVTATHSGNQTAIGWQAGGEADLLGYRVYRSDSYAGFVQIATVKDPAVLTYTDEGGNVNAGYYVTAVDIEGNESSPSAIASPGSSAGTWELPVGPDSGAEMPDIPDVMQPPASSVPGENSGDNGTGSGADNGSDQPAAVPPSSPQSLKLTLASGGWKLEWKANRTSEQVIAYNIYFSPDPASGYLLLDTVTGTSYVHKIGDVAGTYYVTAVNNYGESPQSNSVKANEMEYS</sequence>
<evidence type="ECO:0000256" key="12">
    <source>
        <dbReference type="ARBA" id="ARBA00022989"/>
    </source>
</evidence>
<keyword evidence="15" id="KW-0961">Cell wall biogenesis/degradation</keyword>
<feature type="compositionally biased region" description="Low complexity" evidence="18">
    <location>
        <begin position="1"/>
        <end position="10"/>
    </location>
</feature>
<evidence type="ECO:0000256" key="6">
    <source>
        <dbReference type="ARBA" id="ARBA00022676"/>
    </source>
</evidence>
<dbReference type="FunFam" id="1.10.3810.10:FF:000001">
    <property type="entry name" value="Penicillin-binding protein 1A"/>
    <property type="match status" value="1"/>
</dbReference>
<dbReference type="AlphaFoldDB" id="A0A7T5EN20"/>
<keyword evidence="5" id="KW-0645">Protease</keyword>
<keyword evidence="4" id="KW-0121">Carboxypeptidase</keyword>
<dbReference type="Gene3D" id="1.10.3810.10">
    <property type="entry name" value="Biosynthetic peptidoglycan transglycosylase-like"/>
    <property type="match status" value="1"/>
</dbReference>
<keyword evidence="9" id="KW-0378">Hydrolase</keyword>
<evidence type="ECO:0000256" key="14">
    <source>
        <dbReference type="ARBA" id="ARBA00023268"/>
    </source>
</evidence>
<dbReference type="InterPro" id="IPR036116">
    <property type="entry name" value="FN3_sf"/>
</dbReference>
<evidence type="ECO:0000256" key="4">
    <source>
        <dbReference type="ARBA" id="ARBA00022645"/>
    </source>
</evidence>
<evidence type="ECO:0000256" key="3">
    <source>
        <dbReference type="ARBA" id="ARBA00022475"/>
    </source>
</evidence>
<evidence type="ECO:0000256" key="5">
    <source>
        <dbReference type="ARBA" id="ARBA00022670"/>
    </source>
</evidence>
<evidence type="ECO:0000256" key="15">
    <source>
        <dbReference type="ARBA" id="ARBA00023316"/>
    </source>
</evidence>
<dbReference type="GO" id="GO:0006508">
    <property type="term" value="P:proteolysis"/>
    <property type="evidence" value="ECO:0007669"/>
    <property type="project" value="UniProtKB-KW"/>
</dbReference>
<dbReference type="CDD" id="cd00063">
    <property type="entry name" value="FN3"/>
    <property type="match status" value="1"/>
</dbReference>
<reference evidence="21 23" key="1">
    <citation type="submission" date="2020-12" db="EMBL/GenBank/DDBJ databases">
        <title>strain FJAT-54423T represents a novel species of the genus Brevibacillus.</title>
        <authorList>
            <person name="Tang R."/>
        </authorList>
    </citation>
    <scope>NUCLEOTIDE SEQUENCE [LARGE SCALE GENOMIC DNA]</scope>
    <source>
        <strain evidence="21 23">FJAT-54423</strain>
    </source>
</reference>
<dbReference type="InterPro" id="IPR012338">
    <property type="entry name" value="Beta-lactam/transpept-like"/>
</dbReference>
<keyword evidence="11" id="KW-0573">Peptidoglycan synthesis</keyword>
<dbReference type="InterPro" id="IPR050396">
    <property type="entry name" value="Glycosyltr_51/Transpeptidase"/>
</dbReference>
<dbReference type="SUPFAM" id="SSF56601">
    <property type="entry name" value="beta-lactamase/transpeptidase-like"/>
    <property type="match status" value="1"/>
</dbReference>
<keyword evidence="13" id="KW-0472">Membrane</keyword>
<evidence type="ECO:0000256" key="2">
    <source>
        <dbReference type="ARBA" id="ARBA00007739"/>
    </source>
</evidence>
<feature type="region of interest" description="Disordered" evidence="18">
    <location>
        <begin position="1"/>
        <end position="20"/>
    </location>
</feature>
<dbReference type="Gene3D" id="2.60.40.10">
    <property type="entry name" value="Immunoglobulins"/>
    <property type="match status" value="2"/>
</dbReference>
<dbReference type="Proteomes" id="UP000595847">
    <property type="component" value="Chromosome"/>
</dbReference>
<evidence type="ECO:0000313" key="22">
    <source>
        <dbReference type="EMBL" id="QUO42587.1"/>
    </source>
</evidence>
<dbReference type="SUPFAM" id="SSF49265">
    <property type="entry name" value="Fibronectin type III"/>
    <property type="match status" value="2"/>
</dbReference>
<keyword evidence="24" id="KW-1185">Reference proteome</keyword>
<organism evidence="21 23">
    <name type="scientific">Brevibacillus composti</name>
    <dbReference type="NCBI Taxonomy" id="2796470"/>
    <lineage>
        <taxon>Bacteria</taxon>
        <taxon>Bacillati</taxon>
        <taxon>Bacillota</taxon>
        <taxon>Bacilli</taxon>
        <taxon>Bacillales</taxon>
        <taxon>Paenibacillaceae</taxon>
        <taxon>Brevibacillus</taxon>
    </lineage>
</organism>
<dbReference type="GO" id="GO:0008658">
    <property type="term" value="F:penicillin binding"/>
    <property type="evidence" value="ECO:0007669"/>
    <property type="project" value="InterPro"/>
</dbReference>
<evidence type="ECO:0000256" key="9">
    <source>
        <dbReference type="ARBA" id="ARBA00022801"/>
    </source>
</evidence>
<dbReference type="RefSeq" id="WP_198829084.1">
    <property type="nucleotide sequence ID" value="NZ_CP066308.1"/>
</dbReference>
<dbReference type="GO" id="GO:0071555">
    <property type="term" value="P:cell wall organization"/>
    <property type="evidence" value="ECO:0007669"/>
    <property type="project" value="UniProtKB-KW"/>
</dbReference>
<evidence type="ECO:0000256" key="18">
    <source>
        <dbReference type="SAM" id="MobiDB-lite"/>
    </source>
</evidence>
<evidence type="ECO:0000256" key="7">
    <source>
        <dbReference type="ARBA" id="ARBA00022679"/>
    </source>
</evidence>
<dbReference type="Pfam" id="PF00912">
    <property type="entry name" value="Transgly"/>
    <property type="match status" value="1"/>
</dbReference>
<evidence type="ECO:0000256" key="8">
    <source>
        <dbReference type="ARBA" id="ARBA00022692"/>
    </source>
</evidence>
<proteinExistence type="inferred from homology"/>
<reference evidence="22" key="2">
    <citation type="submission" date="2021-04" db="EMBL/GenBank/DDBJ databases">
        <title>Brevibacillus composti FJAT-54423, complete genome.</title>
        <authorList>
            <person name="Tang R."/>
        </authorList>
    </citation>
    <scope>NUCLEOTIDE SEQUENCE</scope>
    <source>
        <strain evidence="22">FJAT-54424</strain>
    </source>
</reference>
<evidence type="ECO:0000256" key="13">
    <source>
        <dbReference type="ARBA" id="ARBA00023136"/>
    </source>
</evidence>
<evidence type="ECO:0000256" key="1">
    <source>
        <dbReference type="ARBA" id="ARBA00007090"/>
    </source>
</evidence>
<protein>
    <submittedName>
        <fullName evidence="21">Transglycosylase domain-containing protein</fullName>
    </submittedName>
</protein>
<dbReference type="PANTHER" id="PTHR32282:SF32">
    <property type="entry name" value="PENICILLIN-BINDING PROTEIN 2A"/>
    <property type="match status" value="1"/>
</dbReference>
<feature type="region of interest" description="Disordered" evidence="18">
    <location>
        <begin position="896"/>
        <end position="968"/>
    </location>
</feature>
<evidence type="ECO:0000313" key="24">
    <source>
        <dbReference type="Proteomes" id="UP000677234"/>
    </source>
</evidence>
<comment type="catalytic activity">
    <reaction evidence="16">
        <text>Preferential cleavage: (Ac)2-L-Lys-D-Ala-|-D-Ala. Also transpeptidation of peptidyl-alanyl moieties that are N-acyl substituents of D-alanine.</text>
        <dbReference type="EC" id="3.4.16.4"/>
    </reaction>
</comment>
<gene>
    <name evidence="21" type="ORF">JD108_06555</name>
    <name evidence="22" type="ORF">KDJ56_06235</name>
</gene>
<dbReference type="Gene3D" id="3.40.710.10">
    <property type="entry name" value="DD-peptidase/beta-lactamase superfamily"/>
    <property type="match status" value="1"/>
</dbReference>
<evidence type="ECO:0000256" key="17">
    <source>
        <dbReference type="ARBA" id="ARBA00049902"/>
    </source>
</evidence>
<dbReference type="InterPro" id="IPR001460">
    <property type="entry name" value="PCN-bd_Tpept"/>
</dbReference>
<name>A0A7T5EN20_9BACL</name>
<evidence type="ECO:0000256" key="16">
    <source>
        <dbReference type="ARBA" id="ARBA00034000"/>
    </source>
</evidence>
<dbReference type="Proteomes" id="UP000677234">
    <property type="component" value="Chromosome"/>
</dbReference>
<dbReference type="GO" id="GO:0008360">
    <property type="term" value="P:regulation of cell shape"/>
    <property type="evidence" value="ECO:0007669"/>
    <property type="project" value="UniProtKB-KW"/>
</dbReference>
<evidence type="ECO:0000256" key="10">
    <source>
        <dbReference type="ARBA" id="ARBA00022960"/>
    </source>
</evidence>
<comment type="similarity">
    <text evidence="2">In the N-terminal section; belongs to the glycosyltransferase 51 family.</text>
</comment>
<comment type="similarity">
    <text evidence="1">In the C-terminal section; belongs to the transpeptidase family.</text>
</comment>
<evidence type="ECO:0000256" key="11">
    <source>
        <dbReference type="ARBA" id="ARBA00022984"/>
    </source>
</evidence>
<comment type="catalytic activity">
    <reaction evidence="17">
        <text>[GlcNAc-(1-&gt;4)-Mur2Ac(oyl-L-Ala-gamma-D-Glu-L-Lys-D-Ala-D-Ala)](n)-di-trans,octa-cis-undecaprenyl diphosphate + beta-D-GlcNAc-(1-&gt;4)-Mur2Ac(oyl-L-Ala-gamma-D-Glu-L-Lys-D-Ala-D-Ala)-di-trans,octa-cis-undecaprenyl diphosphate = [GlcNAc-(1-&gt;4)-Mur2Ac(oyl-L-Ala-gamma-D-Glu-L-Lys-D-Ala-D-Ala)](n+1)-di-trans,octa-cis-undecaprenyl diphosphate + di-trans,octa-cis-undecaprenyl diphosphate + H(+)</text>
        <dbReference type="Rhea" id="RHEA:23708"/>
        <dbReference type="Rhea" id="RHEA-COMP:9602"/>
        <dbReference type="Rhea" id="RHEA-COMP:9603"/>
        <dbReference type="ChEBI" id="CHEBI:15378"/>
        <dbReference type="ChEBI" id="CHEBI:58405"/>
        <dbReference type="ChEBI" id="CHEBI:60033"/>
        <dbReference type="ChEBI" id="CHEBI:78435"/>
        <dbReference type="EC" id="2.4.99.28"/>
    </reaction>
</comment>
<dbReference type="Pfam" id="PF00905">
    <property type="entry name" value="Transpeptidase"/>
    <property type="match status" value="1"/>
</dbReference>
<dbReference type="InterPro" id="IPR023346">
    <property type="entry name" value="Lysozyme-like_dom_sf"/>
</dbReference>
<feature type="domain" description="Penicillin-binding protein transpeptidase" evidence="19">
    <location>
        <begin position="401"/>
        <end position="646"/>
    </location>
</feature>
<dbReference type="InterPro" id="IPR003961">
    <property type="entry name" value="FN3_dom"/>
</dbReference>
<keyword evidence="14" id="KW-0511">Multifunctional enzyme</keyword>
<evidence type="ECO:0000259" key="19">
    <source>
        <dbReference type="Pfam" id="PF00905"/>
    </source>
</evidence>
<keyword evidence="8" id="KW-0812">Transmembrane</keyword>
<keyword evidence="10" id="KW-0133">Cell shape</keyword>
<dbReference type="InterPro" id="IPR001264">
    <property type="entry name" value="Glyco_trans_51"/>
</dbReference>
<keyword evidence="12" id="KW-1133">Transmembrane helix</keyword>
<keyword evidence="7" id="KW-0808">Transferase</keyword>
<dbReference type="GO" id="GO:0009252">
    <property type="term" value="P:peptidoglycan biosynthetic process"/>
    <property type="evidence" value="ECO:0007669"/>
    <property type="project" value="UniProtKB-KW"/>
</dbReference>
<dbReference type="InterPro" id="IPR036950">
    <property type="entry name" value="PBP_transglycosylase"/>
</dbReference>
<evidence type="ECO:0000259" key="20">
    <source>
        <dbReference type="Pfam" id="PF00912"/>
    </source>
</evidence>
<dbReference type="KEGG" id="bcop:JD108_06555"/>
<keyword evidence="6" id="KW-0328">Glycosyltransferase</keyword>
<evidence type="ECO:0000313" key="23">
    <source>
        <dbReference type="Proteomes" id="UP000595847"/>
    </source>
</evidence>
<dbReference type="EMBL" id="CP066308">
    <property type="protein sequence ID" value="QQE75561.1"/>
    <property type="molecule type" value="Genomic_DNA"/>
</dbReference>
<feature type="compositionally biased region" description="Low complexity" evidence="18">
    <location>
        <begin position="896"/>
        <end position="909"/>
    </location>
</feature>
<feature type="compositionally biased region" description="Basic and acidic residues" evidence="18">
    <location>
        <begin position="789"/>
        <end position="812"/>
    </location>
</feature>
<feature type="domain" description="Glycosyl transferase family 51" evidence="20">
    <location>
        <begin position="83"/>
        <end position="266"/>
    </location>
</feature>
<dbReference type="GO" id="GO:0009002">
    <property type="term" value="F:serine-type D-Ala-D-Ala carboxypeptidase activity"/>
    <property type="evidence" value="ECO:0007669"/>
    <property type="project" value="UniProtKB-EC"/>
</dbReference>
<evidence type="ECO:0000313" key="21">
    <source>
        <dbReference type="EMBL" id="QQE75561.1"/>
    </source>
</evidence>
<dbReference type="GO" id="GO:0030288">
    <property type="term" value="C:outer membrane-bounded periplasmic space"/>
    <property type="evidence" value="ECO:0007669"/>
    <property type="project" value="TreeGrafter"/>
</dbReference>
<accession>A0A7T5EN20</accession>
<dbReference type="PANTHER" id="PTHR32282">
    <property type="entry name" value="BINDING PROTEIN TRANSPEPTIDASE, PUTATIVE-RELATED"/>
    <property type="match status" value="1"/>
</dbReference>
<dbReference type="InterPro" id="IPR013783">
    <property type="entry name" value="Ig-like_fold"/>
</dbReference>
<feature type="region of interest" description="Disordered" evidence="18">
    <location>
        <begin position="789"/>
        <end position="828"/>
    </location>
</feature>